<dbReference type="InterPro" id="IPR001537">
    <property type="entry name" value="SpoU_MeTrfase"/>
</dbReference>
<evidence type="ECO:0000256" key="1">
    <source>
        <dbReference type="ARBA" id="ARBA00022490"/>
    </source>
</evidence>
<dbReference type="GO" id="GO:0141102">
    <property type="term" value="F:tRNA (5-carboxymethylaminomethyluridine(34)-2'-O)-methyltransferase activity"/>
    <property type="evidence" value="ECO:0007669"/>
    <property type="project" value="RHEA"/>
</dbReference>
<dbReference type="EC" id="2.1.1.207" evidence="6"/>
<dbReference type="PANTHER" id="PTHR42971:SF1">
    <property type="entry name" value="TRNA (CYTIDINE(34)-2'-O)-METHYLTRANSFERASE"/>
    <property type="match status" value="1"/>
</dbReference>
<dbReference type="InterPro" id="IPR029026">
    <property type="entry name" value="tRNA_m1G_MTases_N"/>
</dbReference>
<comment type="catalytic activity">
    <reaction evidence="6">
        <text>cytidine(34) in tRNA + S-adenosyl-L-methionine = 2'-O-methylcytidine(34) in tRNA + S-adenosyl-L-homocysteine + H(+)</text>
        <dbReference type="Rhea" id="RHEA:43084"/>
        <dbReference type="Rhea" id="RHEA-COMP:10331"/>
        <dbReference type="Rhea" id="RHEA-COMP:10332"/>
        <dbReference type="ChEBI" id="CHEBI:15378"/>
        <dbReference type="ChEBI" id="CHEBI:57856"/>
        <dbReference type="ChEBI" id="CHEBI:59789"/>
        <dbReference type="ChEBI" id="CHEBI:74495"/>
        <dbReference type="ChEBI" id="CHEBI:82748"/>
        <dbReference type="EC" id="2.1.1.207"/>
    </reaction>
</comment>
<keyword evidence="2 6" id="KW-0489">Methyltransferase</keyword>
<protein>
    <recommendedName>
        <fullName evidence="6">Putative tRNA (cytidine(34)-2'-O)-methyltransferase</fullName>
        <ecNumber evidence="6">2.1.1.207</ecNumber>
    </recommendedName>
    <alternativeName>
        <fullName evidence="6">tRNA (cytidine/uridine-2'-O-)-methyltransferase</fullName>
    </alternativeName>
</protein>
<keyword evidence="1 6" id="KW-0963">Cytoplasm</keyword>
<evidence type="ECO:0000256" key="6">
    <source>
        <dbReference type="HAMAP-Rule" id="MF_01885"/>
    </source>
</evidence>
<dbReference type="Proteomes" id="UP000320672">
    <property type="component" value="Chromosome"/>
</dbReference>
<dbReference type="GO" id="GO:0005737">
    <property type="term" value="C:cytoplasm"/>
    <property type="evidence" value="ECO:0007669"/>
    <property type="project" value="UniProtKB-SubCell"/>
</dbReference>
<dbReference type="Pfam" id="PF00588">
    <property type="entry name" value="SpoU_methylase"/>
    <property type="match status" value="1"/>
</dbReference>
<proteinExistence type="inferred from homology"/>
<evidence type="ECO:0000313" key="9">
    <source>
        <dbReference type="EMBL" id="QDS92254.1"/>
    </source>
</evidence>
<evidence type="ECO:0000259" key="8">
    <source>
        <dbReference type="Pfam" id="PF00588"/>
    </source>
</evidence>
<keyword evidence="3 6" id="KW-0808">Transferase</keyword>
<evidence type="ECO:0000256" key="5">
    <source>
        <dbReference type="ARBA" id="ARBA00022694"/>
    </source>
</evidence>
<feature type="region of interest" description="Disordered" evidence="7">
    <location>
        <begin position="1"/>
        <end position="21"/>
    </location>
</feature>
<name>A0A517MBI1_9BACT</name>
<dbReference type="EMBL" id="CP036262">
    <property type="protein sequence ID" value="QDS92254.1"/>
    <property type="molecule type" value="Genomic_DNA"/>
</dbReference>
<comment type="caution">
    <text evidence="6">Lacks conserved residue(s) required for the propagation of feature annotation.</text>
</comment>
<dbReference type="HAMAP" id="MF_01885">
    <property type="entry name" value="tRNA_methyltr_TrmL"/>
    <property type="match status" value="1"/>
</dbReference>
<reference evidence="9 10" key="1">
    <citation type="submission" date="2019-02" db="EMBL/GenBank/DDBJ databases">
        <title>Deep-cultivation of Planctomycetes and their phenomic and genomic characterization uncovers novel biology.</title>
        <authorList>
            <person name="Wiegand S."/>
            <person name="Jogler M."/>
            <person name="Boedeker C."/>
            <person name="Pinto D."/>
            <person name="Vollmers J."/>
            <person name="Rivas-Marin E."/>
            <person name="Kohn T."/>
            <person name="Peeters S.H."/>
            <person name="Heuer A."/>
            <person name="Rast P."/>
            <person name="Oberbeckmann S."/>
            <person name="Bunk B."/>
            <person name="Jeske O."/>
            <person name="Meyerdierks A."/>
            <person name="Storesund J.E."/>
            <person name="Kallscheuer N."/>
            <person name="Luecker S."/>
            <person name="Lage O.M."/>
            <person name="Pohl T."/>
            <person name="Merkel B.J."/>
            <person name="Hornburger P."/>
            <person name="Mueller R.-W."/>
            <person name="Bruemmer F."/>
            <person name="Labrenz M."/>
            <person name="Spormann A.M."/>
            <person name="Op den Camp H."/>
            <person name="Overmann J."/>
            <person name="Amann R."/>
            <person name="Jetten M.S.M."/>
            <person name="Mascher T."/>
            <person name="Medema M.H."/>
            <person name="Devos D.P."/>
            <person name="Kaster A.-K."/>
            <person name="Ovreas L."/>
            <person name="Rohde M."/>
            <person name="Galperin M.Y."/>
            <person name="Jogler C."/>
        </authorList>
    </citation>
    <scope>NUCLEOTIDE SEQUENCE [LARGE SCALE GENOMIC DNA]</scope>
    <source>
        <strain evidence="9 10">FF011L</strain>
    </source>
</reference>
<dbReference type="GO" id="GO:0141098">
    <property type="term" value="F:tRNA (cytidine(34)-2'-O)-methyltransferase activity"/>
    <property type="evidence" value="ECO:0007669"/>
    <property type="project" value="RHEA"/>
</dbReference>
<sequence length="187" mass="20872">MEKQTPSPGSFPDATPSMQADASDPTAHIVLYRPEIPQNTGNIGRSCVATGAKLWLVGPTGFEITHSRLKRAGMDYWQYLEWVQMENWQSLQEQLPTKRQWFFSRFAKRPIWDAPLQRGDAFIFGCESAGLPEEILDLSSPYAINLPTRPQVRSLNLAVTAGIALYQLLAKCPDARPTLPPDGMPTN</sequence>
<dbReference type="Gene3D" id="3.40.1280.10">
    <property type="match status" value="1"/>
</dbReference>
<evidence type="ECO:0000256" key="7">
    <source>
        <dbReference type="SAM" id="MobiDB-lite"/>
    </source>
</evidence>
<dbReference type="AlphaFoldDB" id="A0A517MBI1"/>
<organism evidence="9 10">
    <name type="scientific">Roseimaritima multifibrata</name>
    <dbReference type="NCBI Taxonomy" id="1930274"/>
    <lineage>
        <taxon>Bacteria</taxon>
        <taxon>Pseudomonadati</taxon>
        <taxon>Planctomycetota</taxon>
        <taxon>Planctomycetia</taxon>
        <taxon>Pirellulales</taxon>
        <taxon>Pirellulaceae</taxon>
        <taxon>Roseimaritima</taxon>
    </lineage>
</organism>
<feature type="binding site" evidence="6">
    <location>
        <position position="146"/>
    </location>
    <ligand>
        <name>S-adenosyl-L-methionine</name>
        <dbReference type="ChEBI" id="CHEBI:59789"/>
    </ligand>
</feature>
<evidence type="ECO:0000256" key="3">
    <source>
        <dbReference type="ARBA" id="ARBA00022679"/>
    </source>
</evidence>
<evidence type="ECO:0000256" key="2">
    <source>
        <dbReference type="ARBA" id="ARBA00022603"/>
    </source>
</evidence>
<dbReference type="InterPro" id="IPR029028">
    <property type="entry name" value="Alpha/beta_knot_MTases"/>
</dbReference>
<keyword evidence="5 6" id="KW-0819">tRNA processing</keyword>
<comment type="similarity">
    <text evidence="6">Belongs to the class IV-like SAM-binding methyltransferase superfamily. RNA methyltransferase TrmH family. TrmL subfamily.</text>
</comment>
<comment type="subcellular location">
    <subcellularLocation>
        <location evidence="6">Cytoplasm</location>
    </subcellularLocation>
</comment>
<keyword evidence="4 6" id="KW-0949">S-adenosyl-L-methionine</keyword>
<dbReference type="KEGG" id="rml:FF011L_09910"/>
<evidence type="ECO:0000313" key="10">
    <source>
        <dbReference type="Proteomes" id="UP000320672"/>
    </source>
</evidence>
<feature type="domain" description="tRNA/rRNA methyltransferase SpoU type" evidence="8">
    <location>
        <begin position="28"/>
        <end position="166"/>
    </location>
</feature>
<dbReference type="CDD" id="cd18094">
    <property type="entry name" value="SpoU-like_TrmL"/>
    <property type="match status" value="1"/>
</dbReference>
<dbReference type="SUPFAM" id="SSF75217">
    <property type="entry name" value="alpha/beta knot"/>
    <property type="match status" value="1"/>
</dbReference>
<evidence type="ECO:0000256" key="4">
    <source>
        <dbReference type="ARBA" id="ARBA00022691"/>
    </source>
</evidence>
<dbReference type="GO" id="GO:0003723">
    <property type="term" value="F:RNA binding"/>
    <property type="evidence" value="ECO:0007669"/>
    <property type="project" value="InterPro"/>
</dbReference>
<keyword evidence="10" id="KW-1185">Reference proteome</keyword>
<comment type="catalytic activity">
    <reaction evidence="6">
        <text>5-carboxymethylaminomethyluridine(34) in tRNA(Leu) + S-adenosyl-L-methionine = 5-carboxymethylaminomethyl-2'-O-methyluridine(34) in tRNA(Leu) + S-adenosyl-L-homocysteine + H(+)</text>
        <dbReference type="Rhea" id="RHEA:43088"/>
        <dbReference type="Rhea" id="RHEA-COMP:10333"/>
        <dbReference type="Rhea" id="RHEA-COMP:10334"/>
        <dbReference type="ChEBI" id="CHEBI:15378"/>
        <dbReference type="ChEBI" id="CHEBI:57856"/>
        <dbReference type="ChEBI" id="CHEBI:59789"/>
        <dbReference type="ChEBI" id="CHEBI:74508"/>
        <dbReference type="ChEBI" id="CHEBI:74511"/>
        <dbReference type="EC" id="2.1.1.207"/>
    </reaction>
</comment>
<gene>
    <name evidence="9" type="primary">trmL</name>
    <name evidence="9" type="ORF">FF011L_09910</name>
</gene>
<dbReference type="InterPro" id="IPR016914">
    <property type="entry name" value="TrmL"/>
</dbReference>
<feature type="binding site" evidence="6">
    <location>
        <position position="125"/>
    </location>
    <ligand>
        <name>S-adenosyl-L-methionine</name>
        <dbReference type="ChEBI" id="CHEBI:59789"/>
    </ligand>
</feature>
<comment type="function">
    <text evidence="6">Could methylate the ribose at the nucleotide 34 wobble position in tRNA.</text>
</comment>
<accession>A0A517MBI1</accession>
<dbReference type="PANTHER" id="PTHR42971">
    <property type="entry name" value="TRNA (CYTIDINE(34)-2'-O)-METHYLTRANSFERASE"/>
    <property type="match status" value="1"/>
</dbReference>
<dbReference type="GO" id="GO:0002130">
    <property type="term" value="P:wobble position ribose methylation"/>
    <property type="evidence" value="ECO:0007669"/>
    <property type="project" value="TreeGrafter"/>
</dbReference>
<feature type="binding site" evidence="6">
    <location>
        <position position="154"/>
    </location>
    <ligand>
        <name>S-adenosyl-L-methionine</name>
        <dbReference type="ChEBI" id="CHEBI:59789"/>
    </ligand>
</feature>